<dbReference type="GO" id="GO:0051642">
    <property type="term" value="P:centrosome localization"/>
    <property type="evidence" value="ECO:0007669"/>
    <property type="project" value="TreeGrafter"/>
</dbReference>
<evidence type="ECO:0000256" key="7">
    <source>
        <dbReference type="SAM" id="Coils"/>
    </source>
</evidence>
<protein>
    <submittedName>
        <fullName evidence="8">Uncharacterized protein</fullName>
    </submittedName>
</protein>
<dbReference type="Proteomes" id="UP000812440">
    <property type="component" value="Unassembled WGS sequence"/>
</dbReference>
<comment type="caution">
    <text evidence="8">The sequence shown here is derived from an EMBL/GenBank/DDBJ whole genome shotgun (WGS) entry which is preliminary data.</text>
</comment>
<reference evidence="8" key="1">
    <citation type="thesis" date="2020" institute="ProQuest LLC" country="789 East Eisenhower Parkway, Ann Arbor, MI, USA">
        <title>Comparative Genomics and Chromosome Evolution.</title>
        <authorList>
            <person name="Mudd A.B."/>
        </authorList>
    </citation>
    <scope>NUCLEOTIDE SEQUENCE</scope>
    <source>
        <strain evidence="8">Female2</strain>
        <tissue evidence="8">Blood</tissue>
    </source>
</reference>
<evidence type="ECO:0000256" key="6">
    <source>
        <dbReference type="ARBA" id="ARBA00023328"/>
    </source>
</evidence>
<dbReference type="GO" id="GO:0047496">
    <property type="term" value="P:vesicle transport along microtubule"/>
    <property type="evidence" value="ECO:0007669"/>
    <property type="project" value="TreeGrafter"/>
</dbReference>
<dbReference type="GO" id="GO:0005813">
    <property type="term" value="C:centrosome"/>
    <property type="evidence" value="ECO:0007669"/>
    <property type="project" value="TreeGrafter"/>
</dbReference>
<dbReference type="GO" id="GO:0008017">
    <property type="term" value="F:microtubule binding"/>
    <property type="evidence" value="ECO:0007669"/>
    <property type="project" value="InterPro"/>
</dbReference>
<evidence type="ECO:0000256" key="1">
    <source>
        <dbReference type="ARBA" id="ARBA00004629"/>
    </source>
</evidence>
<sequence length="100" mass="11890">MDNLEDNLFNSVEEEISHWKSMAAKYKKCSEETQQELQEFQEASHEYEVELEAQLQQIEGRNRDLLSENNRLRMELDAIKHHSFIVFSLKKELECSESLL</sequence>
<dbReference type="EMBL" id="JAACNH010019492">
    <property type="protein sequence ID" value="KAG8428926.1"/>
    <property type="molecule type" value="Genomic_DNA"/>
</dbReference>
<keyword evidence="9" id="KW-1185">Reference proteome</keyword>
<feature type="coiled-coil region" evidence="7">
    <location>
        <begin position="23"/>
        <end position="75"/>
    </location>
</feature>
<comment type="similarity">
    <text evidence="2">Belongs to the nudE family.</text>
</comment>
<dbReference type="GO" id="GO:0007020">
    <property type="term" value="P:microtubule nucleation"/>
    <property type="evidence" value="ECO:0007669"/>
    <property type="project" value="TreeGrafter"/>
</dbReference>
<evidence type="ECO:0000313" key="8">
    <source>
        <dbReference type="EMBL" id="KAG8428926.1"/>
    </source>
</evidence>
<dbReference type="GO" id="GO:0000776">
    <property type="term" value="C:kinetochore"/>
    <property type="evidence" value="ECO:0007669"/>
    <property type="project" value="UniProtKB-KW"/>
</dbReference>
<dbReference type="PANTHER" id="PTHR10921:SF2">
    <property type="entry name" value="NUCLEAR DISTRIBUTION PROTEIN NUDE HOMOLOG 1"/>
    <property type="match status" value="1"/>
</dbReference>
<dbReference type="AlphaFoldDB" id="A0A8T2IFH9"/>
<dbReference type="GO" id="GO:0016477">
    <property type="term" value="P:cell migration"/>
    <property type="evidence" value="ECO:0007669"/>
    <property type="project" value="TreeGrafter"/>
</dbReference>
<dbReference type="GO" id="GO:0000132">
    <property type="term" value="P:establishment of mitotic spindle orientation"/>
    <property type="evidence" value="ECO:0007669"/>
    <property type="project" value="TreeGrafter"/>
</dbReference>
<dbReference type="InterPro" id="IPR033494">
    <property type="entry name" value="NUDE"/>
</dbReference>
<dbReference type="GO" id="GO:0007059">
    <property type="term" value="P:chromosome segregation"/>
    <property type="evidence" value="ECO:0007669"/>
    <property type="project" value="TreeGrafter"/>
</dbReference>
<evidence type="ECO:0000256" key="4">
    <source>
        <dbReference type="ARBA" id="ARBA00022838"/>
    </source>
</evidence>
<evidence type="ECO:0000256" key="3">
    <source>
        <dbReference type="ARBA" id="ARBA00022553"/>
    </source>
</evidence>
<evidence type="ECO:0000256" key="2">
    <source>
        <dbReference type="ARBA" id="ARBA00007429"/>
    </source>
</evidence>
<gene>
    <name evidence="8" type="ORF">GDO86_018816</name>
</gene>
<proteinExistence type="inferred from homology"/>
<keyword evidence="6" id="KW-0137">Centromere</keyword>
<keyword evidence="3" id="KW-0597">Phosphoprotein</keyword>
<accession>A0A8T2IFH9</accession>
<comment type="subcellular location">
    <subcellularLocation>
        <location evidence="1">Chromosome</location>
        <location evidence="1">Centromere</location>
        <location evidence="1">Kinetochore</location>
    </subcellularLocation>
</comment>
<keyword evidence="4" id="KW-0995">Kinetochore</keyword>
<keyword evidence="5 7" id="KW-0175">Coiled coil</keyword>
<dbReference type="OrthoDB" id="9837283at2759"/>
<name>A0A8T2IFH9_9PIPI</name>
<evidence type="ECO:0000256" key="5">
    <source>
        <dbReference type="ARBA" id="ARBA00023054"/>
    </source>
</evidence>
<organism evidence="8 9">
    <name type="scientific">Hymenochirus boettgeri</name>
    <name type="common">Congo dwarf clawed frog</name>
    <dbReference type="NCBI Taxonomy" id="247094"/>
    <lineage>
        <taxon>Eukaryota</taxon>
        <taxon>Metazoa</taxon>
        <taxon>Chordata</taxon>
        <taxon>Craniata</taxon>
        <taxon>Vertebrata</taxon>
        <taxon>Euteleostomi</taxon>
        <taxon>Amphibia</taxon>
        <taxon>Batrachia</taxon>
        <taxon>Anura</taxon>
        <taxon>Pipoidea</taxon>
        <taxon>Pipidae</taxon>
        <taxon>Pipinae</taxon>
        <taxon>Hymenochirus</taxon>
    </lineage>
</organism>
<dbReference type="GO" id="GO:0007100">
    <property type="term" value="P:mitotic centrosome separation"/>
    <property type="evidence" value="ECO:0007669"/>
    <property type="project" value="TreeGrafter"/>
</dbReference>
<dbReference type="GO" id="GO:0005871">
    <property type="term" value="C:kinesin complex"/>
    <property type="evidence" value="ECO:0007669"/>
    <property type="project" value="TreeGrafter"/>
</dbReference>
<dbReference type="PANTHER" id="PTHR10921">
    <property type="entry name" value="NUCLEAR DISTRIBUTION PROTEIN NUDE HOMOLOG 1"/>
    <property type="match status" value="1"/>
</dbReference>
<evidence type="ECO:0000313" key="9">
    <source>
        <dbReference type="Proteomes" id="UP000812440"/>
    </source>
</evidence>